<evidence type="ECO:0000313" key="2">
    <source>
        <dbReference type="Proteomes" id="UP000814140"/>
    </source>
</evidence>
<gene>
    <name evidence="1" type="ORF">BV25DRAFT_1827015</name>
</gene>
<comment type="caution">
    <text evidence="1">The sequence shown here is derived from an EMBL/GenBank/DDBJ whole genome shotgun (WGS) entry which is preliminary data.</text>
</comment>
<reference evidence="1" key="2">
    <citation type="journal article" date="2022" name="New Phytol.">
        <title>Evolutionary transition to the ectomycorrhizal habit in the genomes of a hyperdiverse lineage of mushroom-forming fungi.</title>
        <authorList>
            <person name="Looney B."/>
            <person name="Miyauchi S."/>
            <person name="Morin E."/>
            <person name="Drula E."/>
            <person name="Courty P.E."/>
            <person name="Kohler A."/>
            <person name="Kuo A."/>
            <person name="LaButti K."/>
            <person name="Pangilinan J."/>
            <person name="Lipzen A."/>
            <person name="Riley R."/>
            <person name="Andreopoulos W."/>
            <person name="He G."/>
            <person name="Johnson J."/>
            <person name="Nolan M."/>
            <person name="Tritt A."/>
            <person name="Barry K.W."/>
            <person name="Grigoriev I.V."/>
            <person name="Nagy L.G."/>
            <person name="Hibbett D."/>
            <person name="Henrissat B."/>
            <person name="Matheny P.B."/>
            <person name="Labbe J."/>
            <person name="Martin F.M."/>
        </authorList>
    </citation>
    <scope>NUCLEOTIDE SEQUENCE</scope>
    <source>
        <strain evidence="1">HHB10654</strain>
    </source>
</reference>
<dbReference type="Proteomes" id="UP000814140">
    <property type="component" value="Unassembled WGS sequence"/>
</dbReference>
<sequence length="550" mass="62236">MQSSSSELLPKFGPSNRAADPSWAVVPTNVEKPGAVDESLSRAIEESITANYNDFATQAYERPPLEECVRRDGRPVALRPTSATSVYAALALQALYFVPQVRASVASWRPSSYDDDTNPHPPTDGHEYAMWSLLEMFSHMDLAVITEMNADKLLKEFETEIPRLSDSPGELTFSFLSNLTRIVETALHKDIATESHQWPRLFHFRYGFADKEPNEGPFDSRLDSPVVRVDVHTDGTQPMDLVACLAKQLSLDIRQQVIFEPSAVVMFHLVRHETLPSYSSGPAQSRQRFRYPLHVYLDQFLKENVEVSAAKQQEQEEINEKILALRYKEGELKRRNKTDVLKDLRSTLHYYEHVANKDDPMRRQTIDSMAMKLRKAVTRIENEIETIDSQIGKLQAQSASIFDSPELKQHRYDLRAVLVHDGVLGRKHLYTYVNEGGTWWKTVDYEVTEVSEETVLTDSAGLHLNGGPYILMYSRVLSDEQIKAPCSWPEALKRKIKDNNRQFLSEVPPEAARLARHMSSGSSSPSQWDTPSSSVAAPSSPRGDPMDMSP</sequence>
<protein>
    <submittedName>
        <fullName evidence="1">Uncharacterized protein</fullName>
    </submittedName>
</protein>
<dbReference type="EMBL" id="MU277214">
    <property type="protein sequence ID" value="KAI0061145.1"/>
    <property type="molecule type" value="Genomic_DNA"/>
</dbReference>
<reference evidence="1" key="1">
    <citation type="submission" date="2021-03" db="EMBL/GenBank/DDBJ databases">
        <authorList>
            <consortium name="DOE Joint Genome Institute"/>
            <person name="Ahrendt S."/>
            <person name="Looney B.P."/>
            <person name="Miyauchi S."/>
            <person name="Morin E."/>
            <person name="Drula E."/>
            <person name="Courty P.E."/>
            <person name="Chicoki N."/>
            <person name="Fauchery L."/>
            <person name="Kohler A."/>
            <person name="Kuo A."/>
            <person name="Labutti K."/>
            <person name="Pangilinan J."/>
            <person name="Lipzen A."/>
            <person name="Riley R."/>
            <person name="Andreopoulos W."/>
            <person name="He G."/>
            <person name="Johnson J."/>
            <person name="Barry K.W."/>
            <person name="Grigoriev I.V."/>
            <person name="Nagy L."/>
            <person name="Hibbett D."/>
            <person name="Henrissat B."/>
            <person name="Matheny P.B."/>
            <person name="Labbe J."/>
            <person name="Martin F."/>
        </authorList>
    </citation>
    <scope>NUCLEOTIDE SEQUENCE</scope>
    <source>
        <strain evidence="1">HHB10654</strain>
    </source>
</reference>
<accession>A0ACB8SXG9</accession>
<keyword evidence="2" id="KW-1185">Reference proteome</keyword>
<evidence type="ECO:0000313" key="1">
    <source>
        <dbReference type="EMBL" id="KAI0061145.1"/>
    </source>
</evidence>
<organism evidence="1 2">
    <name type="scientific">Artomyces pyxidatus</name>
    <dbReference type="NCBI Taxonomy" id="48021"/>
    <lineage>
        <taxon>Eukaryota</taxon>
        <taxon>Fungi</taxon>
        <taxon>Dikarya</taxon>
        <taxon>Basidiomycota</taxon>
        <taxon>Agaricomycotina</taxon>
        <taxon>Agaricomycetes</taxon>
        <taxon>Russulales</taxon>
        <taxon>Auriscalpiaceae</taxon>
        <taxon>Artomyces</taxon>
    </lineage>
</organism>
<name>A0ACB8SXG9_9AGAM</name>
<proteinExistence type="predicted"/>